<accession>A0A4Y2LGE3</accession>
<reference evidence="1 2" key="1">
    <citation type="journal article" date="2019" name="Sci. Rep.">
        <title>Orb-weaving spider Araneus ventricosus genome elucidates the spidroin gene catalogue.</title>
        <authorList>
            <person name="Kono N."/>
            <person name="Nakamura H."/>
            <person name="Ohtoshi R."/>
            <person name="Moran D.A.P."/>
            <person name="Shinohara A."/>
            <person name="Yoshida Y."/>
            <person name="Fujiwara M."/>
            <person name="Mori M."/>
            <person name="Tomita M."/>
            <person name="Arakawa K."/>
        </authorList>
    </citation>
    <scope>NUCLEOTIDE SEQUENCE [LARGE SCALE GENOMIC DNA]</scope>
</reference>
<proteinExistence type="predicted"/>
<evidence type="ECO:0000313" key="1">
    <source>
        <dbReference type="EMBL" id="GBN13013.1"/>
    </source>
</evidence>
<comment type="caution">
    <text evidence="1">The sequence shown here is derived from an EMBL/GenBank/DDBJ whole genome shotgun (WGS) entry which is preliminary data.</text>
</comment>
<dbReference type="OrthoDB" id="6437545at2759"/>
<sequence length="230" mass="26522">MTLHRRYKLPRKGMPIQLKIESNPAWYQQEHEIQKKSLLALERRFQRAPTNLRAEEQIRYRKERAKYINKIRKDKINGWKGFCTKAANPYGKHYKAAFRKAVLPSQLVALANKTPKRSQLEAATNILGQLFPDPSSQQVLPLSINTADDLPFTEAEITDVIKNMPRGKAPGYDGIDKIIVQSIHKKFPNLFTTLFNKCLQLGLYPDPFKIGNIVLFQKPGKHTKHQHIVQ</sequence>
<gene>
    <name evidence="1" type="ORF">AVEN_51471_1</name>
</gene>
<dbReference type="PANTHER" id="PTHR19446">
    <property type="entry name" value="REVERSE TRANSCRIPTASES"/>
    <property type="match status" value="1"/>
</dbReference>
<name>A0A4Y2LGE3_ARAVE</name>
<organism evidence="1 2">
    <name type="scientific">Araneus ventricosus</name>
    <name type="common">Orbweaver spider</name>
    <name type="synonym">Epeira ventricosa</name>
    <dbReference type="NCBI Taxonomy" id="182803"/>
    <lineage>
        <taxon>Eukaryota</taxon>
        <taxon>Metazoa</taxon>
        <taxon>Ecdysozoa</taxon>
        <taxon>Arthropoda</taxon>
        <taxon>Chelicerata</taxon>
        <taxon>Arachnida</taxon>
        <taxon>Araneae</taxon>
        <taxon>Araneomorphae</taxon>
        <taxon>Entelegynae</taxon>
        <taxon>Araneoidea</taxon>
        <taxon>Araneidae</taxon>
        <taxon>Araneus</taxon>
    </lineage>
</organism>
<dbReference type="Proteomes" id="UP000499080">
    <property type="component" value="Unassembled WGS sequence"/>
</dbReference>
<protein>
    <recommendedName>
        <fullName evidence="3">Reverse transcriptase domain-containing protein</fullName>
    </recommendedName>
</protein>
<keyword evidence="2" id="KW-1185">Reference proteome</keyword>
<evidence type="ECO:0008006" key="3">
    <source>
        <dbReference type="Google" id="ProtNLM"/>
    </source>
</evidence>
<evidence type="ECO:0000313" key="2">
    <source>
        <dbReference type="Proteomes" id="UP000499080"/>
    </source>
</evidence>
<dbReference type="AlphaFoldDB" id="A0A4Y2LGE3"/>
<dbReference type="EMBL" id="BGPR01005748">
    <property type="protein sequence ID" value="GBN13013.1"/>
    <property type="molecule type" value="Genomic_DNA"/>
</dbReference>